<feature type="domain" description="Protein kinase" evidence="7">
    <location>
        <begin position="38"/>
        <end position="310"/>
    </location>
</feature>
<dbReference type="InterPro" id="IPR008271">
    <property type="entry name" value="Ser/Thr_kinase_AS"/>
</dbReference>
<dbReference type="SUPFAM" id="SSF47090">
    <property type="entry name" value="PGBD-like"/>
    <property type="match status" value="1"/>
</dbReference>
<dbReference type="Gene3D" id="1.10.101.10">
    <property type="entry name" value="PGBD-like superfamily/PGBD"/>
    <property type="match status" value="1"/>
</dbReference>
<reference evidence="9" key="1">
    <citation type="submission" date="2011-12" db="EMBL/GenBank/DDBJ databases">
        <title>Complete genome sequence of Streptomyces cattleya strain DSM 46488.</title>
        <authorList>
            <person name="Ou H.-Y."/>
            <person name="Li P."/>
            <person name="Zhao C."/>
            <person name="O'Hagan D."/>
            <person name="Deng Z."/>
        </authorList>
    </citation>
    <scope>NUCLEOTIDE SEQUENCE [LARGE SCALE GENOMIC DNA]</scope>
    <source>
        <strain evidence="9">ATCC 35852 / DSM 46488 / JCM 4925 / NBRC 14057 / NRRL 8057</strain>
        <plasmid evidence="9">Plasmid pSCATT</plasmid>
    </source>
</reference>
<dbReference type="PATRIC" id="fig|1003195.29.peg.6986"/>
<dbReference type="AlphaFoldDB" id="G8XEV8"/>
<dbReference type="Gene3D" id="1.10.510.10">
    <property type="entry name" value="Transferase(Phosphotransferase) domain 1"/>
    <property type="match status" value="1"/>
</dbReference>
<keyword evidence="4 5" id="KW-0067">ATP-binding</keyword>
<dbReference type="InterPro" id="IPR036365">
    <property type="entry name" value="PGBD-like_sf"/>
</dbReference>
<geneLocation type="plasmid" evidence="8 9">
    <name>pSCATT</name>
</geneLocation>
<feature type="region of interest" description="Disordered" evidence="6">
    <location>
        <begin position="289"/>
        <end position="361"/>
    </location>
</feature>
<feature type="binding site" evidence="5">
    <location>
        <position position="77"/>
    </location>
    <ligand>
        <name>ATP</name>
        <dbReference type="ChEBI" id="CHEBI:30616"/>
    </ligand>
</feature>
<dbReference type="PROSITE" id="PS00108">
    <property type="entry name" value="PROTEIN_KINASE_ST"/>
    <property type="match status" value="1"/>
</dbReference>
<dbReference type="PROSITE" id="PS50011">
    <property type="entry name" value="PROTEIN_KINASE_DOM"/>
    <property type="match status" value="1"/>
</dbReference>
<dbReference type="OrthoDB" id="4326333at2"/>
<dbReference type="PANTHER" id="PTHR43289:SF34">
    <property type="entry name" value="SERINE_THREONINE-PROTEIN KINASE YBDM-RELATED"/>
    <property type="match status" value="1"/>
</dbReference>
<evidence type="ECO:0000259" key="7">
    <source>
        <dbReference type="PROSITE" id="PS50011"/>
    </source>
</evidence>
<evidence type="ECO:0000256" key="2">
    <source>
        <dbReference type="ARBA" id="ARBA00022741"/>
    </source>
</evidence>
<keyword evidence="3 8" id="KW-0418">Kinase</keyword>
<feature type="compositionally biased region" description="Pro residues" evidence="6">
    <location>
        <begin position="435"/>
        <end position="450"/>
    </location>
</feature>
<evidence type="ECO:0000313" key="8">
    <source>
        <dbReference type="EMBL" id="AEW99382.1"/>
    </source>
</evidence>
<accession>G8XEV8</accession>
<dbReference type="EMBL" id="CP003229">
    <property type="protein sequence ID" value="AEW99382.1"/>
    <property type="molecule type" value="Genomic_DNA"/>
</dbReference>
<feature type="compositionally biased region" description="Low complexity" evidence="6">
    <location>
        <begin position="425"/>
        <end position="434"/>
    </location>
</feature>
<evidence type="ECO:0000313" key="9">
    <source>
        <dbReference type="Proteomes" id="UP000007842"/>
    </source>
</evidence>
<feature type="region of interest" description="Disordered" evidence="6">
    <location>
        <begin position="391"/>
        <end position="481"/>
    </location>
</feature>
<proteinExistence type="predicted"/>
<dbReference type="SUPFAM" id="SSF56112">
    <property type="entry name" value="Protein kinase-like (PK-like)"/>
    <property type="match status" value="1"/>
</dbReference>
<keyword evidence="2 5" id="KW-0547">Nucleotide-binding</keyword>
<dbReference type="GO" id="GO:0005524">
    <property type="term" value="F:ATP binding"/>
    <property type="evidence" value="ECO:0007669"/>
    <property type="project" value="UniProtKB-UniRule"/>
</dbReference>
<dbReference type="CDD" id="cd14014">
    <property type="entry name" value="STKc_PknB_like"/>
    <property type="match status" value="1"/>
</dbReference>
<dbReference type="InterPro" id="IPR017441">
    <property type="entry name" value="Protein_kinase_ATP_BS"/>
</dbReference>
<dbReference type="Pfam" id="PF00069">
    <property type="entry name" value="Pkinase"/>
    <property type="match status" value="1"/>
</dbReference>
<protein>
    <submittedName>
        <fullName evidence="8">Serine/threonine protein kinase</fullName>
    </submittedName>
</protein>
<dbReference type="InterPro" id="IPR011009">
    <property type="entry name" value="Kinase-like_dom_sf"/>
</dbReference>
<name>G8XEV8_STREN</name>
<dbReference type="KEGG" id="scy:SCATT_p11890"/>
<dbReference type="PROSITE" id="PS00107">
    <property type="entry name" value="PROTEIN_KINASE_ATP"/>
    <property type="match status" value="1"/>
</dbReference>
<keyword evidence="8" id="KW-0723">Serine/threonine-protein kinase</keyword>
<dbReference type="Proteomes" id="UP000007842">
    <property type="component" value="Plasmid pSCATT"/>
</dbReference>
<feature type="compositionally biased region" description="Low complexity" evidence="6">
    <location>
        <begin position="391"/>
        <end position="408"/>
    </location>
</feature>
<dbReference type="Gene3D" id="3.30.200.20">
    <property type="entry name" value="Phosphorylase Kinase, domain 1"/>
    <property type="match status" value="1"/>
</dbReference>
<gene>
    <name evidence="8" type="ordered locus">SCATT_p11890</name>
</gene>
<dbReference type="HOGENOM" id="CLU_000288_135_1_11"/>
<keyword evidence="1" id="KW-0808">Transferase</keyword>
<dbReference type="InterPro" id="IPR002477">
    <property type="entry name" value="Peptidoglycan-bd-like"/>
</dbReference>
<dbReference type="RefSeq" id="WP_014627007.1">
    <property type="nucleotide sequence ID" value="NC_017585.1"/>
</dbReference>
<dbReference type="Pfam" id="PF01471">
    <property type="entry name" value="PG_binding_1"/>
    <property type="match status" value="1"/>
</dbReference>
<evidence type="ECO:0000256" key="6">
    <source>
        <dbReference type="SAM" id="MobiDB-lite"/>
    </source>
</evidence>
<dbReference type="GO" id="GO:0004674">
    <property type="term" value="F:protein serine/threonine kinase activity"/>
    <property type="evidence" value="ECO:0007669"/>
    <property type="project" value="UniProtKB-KW"/>
</dbReference>
<feature type="compositionally biased region" description="Pro residues" evidence="6">
    <location>
        <begin position="463"/>
        <end position="475"/>
    </location>
</feature>
<organism evidence="8 9">
    <name type="scientific">Streptantibioticus cattleyicolor (strain ATCC 35852 / DSM 46488 / JCM 4925 / NBRC 14057 / NRRL 8057)</name>
    <name type="common">Streptomyces cattleya</name>
    <dbReference type="NCBI Taxonomy" id="1003195"/>
    <lineage>
        <taxon>Bacteria</taxon>
        <taxon>Bacillati</taxon>
        <taxon>Actinomycetota</taxon>
        <taxon>Actinomycetes</taxon>
        <taxon>Kitasatosporales</taxon>
        <taxon>Streptomycetaceae</taxon>
        <taxon>Streptantibioticus</taxon>
    </lineage>
</organism>
<evidence type="ECO:0000256" key="1">
    <source>
        <dbReference type="ARBA" id="ARBA00022679"/>
    </source>
</evidence>
<dbReference type="PANTHER" id="PTHR43289">
    <property type="entry name" value="MITOGEN-ACTIVATED PROTEIN KINASE KINASE KINASE 20-RELATED"/>
    <property type="match status" value="1"/>
</dbReference>
<evidence type="ECO:0000256" key="4">
    <source>
        <dbReference type="ARBA" id="ARBA00022840"/>
    </source>
</evidence>
<evidence type="ECO:0000256" key="5">
    <source>
        <dbReference type="PROSITE-ProRule" id="PRU10141"/>
    </source>
</evidence>
<dbReference type="InterPro" id="IPR036366">
    <property type="entry name" value="PGBDSf"/>
</dbReference>
<keyword evidence="8" id="KW-0614">Plasmid</keyword>
<feature type="compositionally biased region" description="Basic residues" evidence="6">
    <location>
        <begin position="451"/>
        <end position="462"/>
    </location>
</feature>
<dbReference type="SMART" id="SM00220">
    <property type="entry name" value="S_TKc"/>
    <property type="match status" value="1"/>
</dbReference>
<evidence type="ECO:0000256" key="3">
    <source>
        <dbReference type="ARBA" id="ARBA00022777"/>
    </source>
</evidence>
<sequence length="550" mass="57728">MPEKDPAHPWAAELTAADLERLGARPLRPADPIAIGPYRLLARLGGGGMGRLFLGRRTDLEAGGDPGYRADALVAVKVIRPEYAEDPRFRRRFEREVDAVGRVHGRYTAALLGSGFDDAEHLWLATAYVPGPSLGDAVDRHGPLPAPVVRRLAAEVGAALATIAATGIVHRDLKPSNVLLGPDGVRVIDFGVAHTAGASLLTTTGQQVGTPAFMSPEQAEGRDVTTASDVFSLGSLLVHAATALPPFGEGSTSEVVHRVVHAPPSAAALTLLTRADPALADLVRRCLDKDPAARPTPQDVADTARRHPPADQWPHPLATEITARANWSGRATSRSPLDRSTVARRGPAPPPPAQSPPRRRRVPLPVLTAAVTVAAAATAALLLVLPGTRPSSAAPVASRAHPATSAPSDPAPAAPSPRTTVVLVPTGPAANPGAPAQPQPADAPPAPTSPPRHHHRHRRPRNPRPAPPPSQPRPNCPYYSGTALTRYGDQGDRVREAQCLLAAHGYPLGPSGIDGQFGTDTRAAVRAFQRDHHLQVDGQVGVKTWPALRG</sequence>
<keyword evidence="9" id="KW-1185">Reference proteome</keyword>
<dbReference type="InterPro" id="IPR000719">
    <property type="entry name" value="Prot_kinase_dom"/>
</dbReference>